<evidence type="ECO:0000313" key="2">
    <source>
        <dbReference type="EMBL" id="KAJ7757403.1"/>
    </source>
</evidence>
<keyword evidence="3" id="KW-1185">Reference proteome</keyword>
<dbReference type="Proteomes" id="UP001215280">
    <property type="component" value="Unassembled WGS sequence"/>
</dbReference>
<feature type="compositionally biased region" description="Acidic residues" evidence="1">
    <location>
        <begin position="33"/>
        <end position="43"/>
    </location>
</feature>
<evidence type="ECO:0000256" key="1">
    <source>
        <dbReference type="SAM" id="MobiDB-lite"/>
    </source>
</evidence>
<protein>
    <submittedName>
        <fullName evidence="2">Uncharacterized protein</fullName>
    </submittedName>
</protein>
<dbReference type="EMBL" id="JARJLG010000058">
    <property type="protein sequence ID" value="KAJ7757403.1"/>
    <property type="molecule type" value="Genomic_DNA"/>
</dbReference>
<gene>
    <name evidence="2" type="ORF">DFH07DRAFT_772882</name>
</gene>
<organism evidence="2 3">
    <name type="scientific">Mycena maculata</name>
    <dbReference type="NCBI Taxonomy" id="230809"/>
    <lineage>
        <taxon>Eukaryota</taxon>
        <taxon>Fungi</taxon>
        <taxon>Dikarya</taxon>
        <taxon>Basidiomycota</taxon>
        <taxon>Agaricomycotina</taxon>
        <taxon>Agaricomycetes</taxon>
        <taxon>Agaricomycetidae</taxon>
        <taxon>Agaricales</taxon>
        <taxon>Marasmiineae</taxon>
        <taxon>Mycenaceae</taxon>
        <taxon>Mycena</taxon>
    </lineage>
</organism>
<reference evidence="2" key="1">
    <citation type="submission" date="2023-03" db="EMBL/GenBank/DDBJ databases">
        <title>Massive genome expansion in bonnet fungi (Mycena s.s.) driven by repeated elements and novel gene families across ecological guilds.</title>
        <authorList>
            <consortium name="Lawrence Berkeley National Laboratory"/>
            <person name="Harder C.B."/>
            <person name="Miyauchi S."/>
            <person name="Viragh M."/>
            <person name="Kuo A."/>
            <person name="Thoen E."/>
            <person name="Andreopoulos B."/>
            <person name="Lu D."/>
            <person name="Skrede I."/>
            <person name="Drula E."/>
            <person name="Henrissat B."/>
            <person name="Morin E."/>
            <person name="Kohler A."/>
            <person name="Barry K."/>
            <person name="LaButti K."/>
            <person name="Morin E."/>
            <person name="Salamov A."/>
            <person name="Lipzen A."/>
            <person name="Mereny Z."/>
            <person name="Hegedus B."/>
            <person name="Baldrian P."/>
            <person name="Stursova M."/>
            <person name="Weitz H."/>
            <person name="Taylor A."/>
            <person name="Grigoriev I.V."/>
            <person name="Nagy L.G."/>
            <person name="Martin F."/>
            <person name="Kauserud H."/>
        </authorList>
    </citation>
    <scope>NUCLEOTIDE SEQUENCE</scope>
    <source>
        <strain evidence="2">CBHHK188m</strain>
    </source>
</reference>
<dbReference type="AlphaFoldDB" id="A0AAD7J7M0"/>
<accession>A0AAD7J7M0</accession>
<feature type="region of interest" description="Disordered" evidence="1">
    <location>
        <begin position="33"/>
        <end position="108"/>
    </location>
</feature>
<proteinExistence type="predicted"/>
<sequence length="265" mass="30378">MAEVITLETNKCFHALKWIGVVYRILEVHGSDDCSDGEDDYEELDKGSGMKKRWLKPSRGAVKKASKNPKKPAKVRKQPVKKAPAVKRQRKARKMPAALPGPKMGPGRENMVFLAMDSKRDGDAVDRDETTPLLVRIDVKTYKLLPTTVMGERLMLTGTLRPVRESDDGRGPHGPDMPVTQTSVVFDLALDLAVGLLNFNFEMKGQYEGNDDPKMYYVVQQNTKIMRKPLRQLMREERLGRHRLMRRRMSTSTIMQLRLYRELFF</sequence>
<name>A0AAD7J7M0_9AGAR</name>
<feature type="compositionally biased region" description="Basic residues" evidence="1">
    <location>
        <begin position="49"/>
        <end position="94"/>
    </location>
</feature>
<evidence type="ECO:0000313" key="3">
    <source>
        <dbReference type="Proteomes" id="UP001215280"/>
    </source>
</evidence>
<comment type="caution">
    <text evidence="2">The sequence shown here is derived from an EMBL/GenBank/DDBJ whole genome shotgun (WGS) entry which is preliminary data.</text>
</comment>